<evidence type="ECO:0000256" key="1">
    <source>
        <dbReference type="ARBA" id="ARBA00004651"/>
    </source>
</evidence>
<reference evidence="8 9" key="1">
    <citation type="journal article" date="2015" name="Int. J. Syst. Evol. Microbiol.">
        <title>Carboxylicivirga linearis sp. nov., isolated from a sea cucumber culture pond.</title>
        <authorList>
            <person name="Wang F.Q."/>
            <person name="Zhou Y.X."/>
            <person name="Lin X.Z."/>
            <person name="Chen G.J."/>
            <person name="Du Z.J."/>
        </authorList>
    </citation>
    <scope>NUCLEOTIDE SEQUENCE [LARGE SCALE GENOMIC DNA]</scope>
    <source>
        <strain evidence="8 9">FB218</strain>
    </source>
</reference>
<comment type="subcellular location">
    <subcellularLocation>
        <location evidence="1">Cell membrane</location>
        <topology evidence="1">Multi-pass membrane protein</topology>
    </subcellularLocation>
</comment>
<protein>
    <submittedName>
        <fullName evidence="8">Na+/H+ antiporter subunit E</fullName>
    </submittedName>
</protein>
<gene>
    <name evidence="8" type="ORF">KEM10_05455</name>
</gene>
<dbReference type="PANTHER" id="PTHR34584">
    <property type="entry name" value="NA(+)/H(+) ANTIPORTER SUBUNIT E1"/>
    <property type="match status" value="1"/>
</dbReference>
<comment type="caution">
    <text evidence="8">The sequence shown here is derived from an EMBL/GenBank/DDBJ whole genome shotgun (WGS) entry which is preliminary data.</text>
</comment>
<keyword evidence="5 7" id="KW-1133">Transmembrane helix</keyword>
<dbReference type="Pfam" id="PF01899">
    <property type="entry name" value="MNHE"/>
    <property type="match status" value="1"/>
</dbReference>
<organism evidence="8 9">
    <name type="scientific">Carboxylicivirga linearis</name>
    <dbReference type="NCBI Taxonomy" id="1628157"/>
    <lineage>
        <taxon>Bacteria</taxon>
        <taxon>Pseudomonadati</taxon>
        <taxon>Bacteroidota</taxon>
        <taxon>Bacteroidia</taxon>
        <taxon>Marinilabiliales</taxon>
        <taxon>Marinilabiliaceae</taxon>
        <taxon>Carboxylicivirga</taxon>
    </lineage>
</organism>
<evidence type="ECO:0000256" key="5">
    <source>
        <dbReference type="ARBA" id="ARBA00022989"/>
    </source>
</evidence>
<evidence type="ECO:0000256" key="6">
    <source>
        <dbReference type="ARBA" id="ARBA00023136"/>
    </source>
</evidence>
<evidence type="ECO:0000256" key="4">
    <source>
        <dbReference type="ARBA" id="ARBA00022692"/>
    </source>
</evidence>
<keyword evidence="3" id="KW-1003">Cell membrane</keyword>
<evidence type="ECO:0000313" key="9">
    <source>
        <dbReference type="Proteomes" id="UP000708576"/>
    </source>
</evidence>
<feature type="transmembrane region" description="Helical" evidence="7">
    <location>
        <begin position="6"/>
        <end position="25"/>
    </location>
</feature>
<dbReference type="PANTHER" id="PTHR34584:SF1">
    <property type="entry name" value="NA(+)_H(+) ANTIPORTER SUBUNIT E1"/>
    <property type="match status" value="1"/>
</dbReference>
<keyword evidence="4 7" id="KW-0812">Transmembrane</keyword>
<evidence type="ECO:0000256" key="3">
    <source>
        <dbReference type="ARBA" id="ARBA00022475"/>
    </source>
</evidence>
<evidence type="ECO:0000256" key="7">
    <source>
        <dbReference type="SAM" id="Phobius"/>
    </source>
</evidence>
<accession>A0ABS5JS90</accession>
<keyword evidence="6 7" id="KW-0472">Membrane</keyword>
<sequence length="108" mass="12348">MMRVFYFILFVPYYLGMLIKSNFIIAKSIVGSLDRCNPPGIIAVDIELESKVGILALVNAITMTPGTLSLDISEDRKKLYIHGMHIESRESFIADIKKLEKRIKRFLK</sequence>
<evidence type="ECO:0000313" key="8">
    <source>
        <dbReference type="EMBL" id="MBS2097717.1"/>
    </source>
</evidence>
<keyword evidence="9" id="KW-1185">Reference proteome</keyword>
<dbReference type="EMBL" id="JAGUCO010000002">
    <property type="protein sequence ID" value="MBS2097717.1"/>
    <property type="molecule type" value="Genomic_DNA"/>
</dbReference>
<dbReference type="RefSeq" id="WP_212214476.1">
    <property type="nucleotide sequence ID" value="NZ_JAGUCO010000002.1"/>
</dbReference>
<evidence type="ECO:0000256" key="2">
    <source>
        <dbReference type="ARBA" id="ARBA00006228"/>
    </source>
</evidence>
<comment type="similarity">
    <text evidence="2">Belongs to the CPA3 antiporters (TC 2.A.63) subunit E family.</text>
</comment>
<dbReference type="Proteomes" id="UP000708576">
    <property type="component" value="Unassembled WGS sequence"/>
</dbReference>
<proteinExistence type="inferred from homology"/>
<name>A0ABS5JS90_9BACT</name>
<dbReference type="InterPro" id="IPR002758">
    <property type="entry name" value="Cation_antiport_E"/>
</dbReference>